<feature type="non-terminal residue" evidence="2">
    <location>
        <position position="1"/>
    </location>
</feature>
<gene>
    <name evidence="2" type="ORF">BpHYR1_031667</name>
</gene>
<proteinExistence type="predicted"/>
<accession>A0A3M7SPI5</accession>
<evidence type="ECO:0000313" key="3">
    <source>
        <dbReference type="Proteomes" id="UP000276133"/>
    </source>
</evidence>
<evidence type="ECO:0000256" key="1">
    <source>
        <dbReference type="SAM" id="MobiDB-lite"/>
    </source>
</evidence>
<comment type="caution">
    <text evidence="2">The sequence shown here is derived from an EMBL/GenBank/DDBJ whole genome shotgun (WGS) entry which is preliminary data.</text>
</comment>
<organism evidence="2 3">
    <name type="scientific">Brachionus plicatilis</name>
    <name type="common">Marine rotifer</name>
    <name type="synonym">Brachionus muelleri</name>
    <dbReference type="NCBI Taxonomy" id="10195"/>
    <lineage>
        <taxon>Eukaryota</taxon>
        <taxon>Metazoa</taxon>
        <taxon>Spiralia</taxon>
        <taxon>Gnathifera</taxon>
        <taxon>Rotifera</taxon>
        <taxon>Eurotatoria</taxon>
        <taxon>Monogononta</taxon>
        <taxon>Pseudotrocha</taxon>
        <taxon>Ploima</taxon>
        <taxon>Brachionidae</taxon>
        <taxon>Brachionus</taxon>
    </lineage>
</organism>
<dbReference type="Proteomes" id="UP000276133">
    <property type="component" value="Unassembled WGS sequence"/>
</dbReference>
<reference evidence="2 3" key="1">
    <citation type="journal article" date="2018" name="Sci. Rep.">
        <title>Genomic signatures of local adaptation to the degree of environmental predictability in rotifers.</title>
        <authorList>
            <person name="Franch-Gras L."/>
            <person name="Hahn C."/>
            <person name="Garcia-Roger E.M."/>
            <person name="Carmona M.J."/>
            <person name="Serra M."/>
            <person name="Gomez A."/>
        </authorList>
    </citation>
    <scope>NUCLEOTIDE SEQUENCE [LARGE SCALE GENOMIC DNA]</scope>
    <source>
        <strain evidence="2">HYR1</strain>
    </source>
</reference>
<dbReference type="AlphaFoldDB" id="A0A3M7SPI5"/>
<protein>
    <submittedName>
        <fullName evidence="2">Uncharacterized protein</fullName>
    </submittedName>
</protein>
<feature type="compositionally biased region" description="Basic and acidic residues" evidence="1">
    <location>
        <begin position="1"/>
        <end position="22"/>
    </location>
</feature>
<feature type="region of interest" description="Disordered" evidence="1">
    <location>
        <begin position="1"/>
        <end position="33"/>
    </location>
</feature>
<name>A0A3M7SPI5_BRAPC</name>
<keyword evidence="3" id="KW-1185">Reference proteome</keyword>
<feature type="non-terminal residue" evidence="2">
    <location>
        <position position="96"/>
    </location>
</feature>
<sequence>DFEKSGHTDRRQTDDRQTDRHDHHVGHLSRNENDQLKWMRDDALILKETIDPHLTALVYEQQTIKRPKAGGNYHVDRRQFTLIECESMTIHKSQGQ</sequence>
<evidence type="ECO:0000313" key="2">
    <source>
        <dbReference type="EMBL" id="RNA37520.1"/>
    </source>
</evidence>
<dbReference type="EMBL" id="REGN01001035">
    <property type="protein sequence ID" value="RNA37520.1"/>
    <property type="molecule type" value="Genomic_DNA"/>
</dbReference>